<dbReference type="Pfam" id="PF14947">
    <property type="entry name" value="HTH_45"/>
    <property type="match status" value="1"/>
</dbReference>
<comment type="caution">
    <text evidence="2">The sequence shown here is derived from an EMBL/GenBank/DDBJ whole genome shotgun (WGS) entry which is preliminary data.</text>
</comment>
<name>A0A0W8FCU7_9ZZZZ</name>
<dbReference type="InterPro" id="IPR036388">
    <property type="entry name" value="WH-like_DNA-bd_sf"/>
</dbReference>
<dbReference type="Gene3D" id="1.10.10.10">
    <property type="entry name" value="Winged helix-like DNA-binding domain superfamily/Winged helix DNA-binding domain"/>
    <property type="match status" value="1"/>
</dbReference>
<sequence>MNQKRRTNDIIASEILKLCMNGASKTRIIHKANLNFLSAKSHIESLMNNGLMEAVPTGSKVIYRTTPKGAELSRVFGQFHSEMDKLFSYA</sequence>
<organism evidence="2">
    <name type="scientific">hydrocarbon metagenome</name>
    <dbReference type="NCBI Taxonomy" id="938273"/>
    <lineage>
        <taxon>unclassified sequences</taxon>
        <taxon>metagenomes</taxon>
        <taxon>ecological metagenomes</taxon>
    </lineage>
</organism>
<accession>A0A0W8FCU7</accession>
<proteinExistence type="predicted"/>
<dbReference type="AlphaFoldDB" id="A0A0W8FCU7"/>
<dbReference type="EMBL" id="LNQE01001369">
    <property type="protein sequence ID" value="KUG18696.1"/>
    <property type="molecule type" value="Genomic_DNA"/>
</dbReference>
<protein>
    <recommendedName>
        <fullName evidence="1">ArnR1-like winged helix-turn-helix domain-containing protein</fullName>
    </recommendedName>
</protein>
<dbReference type="SUPFAM" id="SSF46785">
    <property type="entry name" value="Winged helix' DNA-binding domain"/>
    <property type="match status" value="1"/>
</dbReference>
<reference evidence="2" key="1">
    <citation type="journal article" date="2015" name="Proc. Natl. Acad. Sci. U.S.A.">
        <title>Networks of energetic and metabolic interactions define dynamics in microbial communities.</title>
        <authorList>
            <person name="Embree M."/>
            <person name="Liu J.K."/>
            <person name="Al-Bassam M.M."/>
            <person name="Zengler K."/>
        </authorList>
    </citation>
    <scope>NUCLEOTIDE SEQUENCE</scope>
</reference>
<dbReference type="InterPro" id="IPR038723">
    <property type="entry name" value="ArnR1-like_HTH"/>
</dbReference>
<evidence type="ECO:0000313" key="2">
    <source>
        <dbReference type="EMBL" id="KUG18696.1"/>
    </source>
</evidence>
<feature type="domain" description="ArnR1-like winged helix-turn-helix" evidence="1">
    <location>
        <begin position="5"/>
        <end position="82"/>
    </location>
</feature>
<dbReference type="InterPro" id="IPR036390">
    <property type="entry name" value="WH_DNA-bd_sf"/>
</dbReference>
<gene>
    <name evidence="2" type="ORF">ASZ90_011624</name>
</gene>
<evidence type="ECO:0000259" key="1">
    <source>
        <dbReference type="Pfam" id="PF14947"/>
    </source>
</evidence>